<dbReference type="InterPro" id="IPR050266">
    <property type="entry name" value="AB_hydrolase_sf"/>
</dbReference>
<dbReference type="EMBL" id="ACJM01000001">
    <property type="protein sequence ID" value="EEG78866.1"/>
    <property type="molecule type" value="Genomic_DNA"/>
</dbReference>
<comment type="caution">
    <text evidence="2">The sequence shown here is derived from an EMBL/GenBank/DDBJ whole genome shotgun (WGS) entry which is preliminary data.</text>
</comment>
<dbReference type="PANTHER" id="PTHR43798">
    <property type="entry name" value="MONOACYLGLYCEROL LIPASE"/>
    <property type="match status" value="1"/>
</dbReference>
<accession>C0GCD1</accession>
<keyword evidence="3" id="KW-1185">Reference proteome</keyword>
<dbReference type="STRING" id="555088.DealDRAFT_0140"/>
<dbReference type="Gene3D" id="3.40.50.1820">
    <property type="entry name" value="alpha/beta hydrolase"/>
    <property type="match status" value="1"/>
</dbReference>
<name>C0GCD1_DETAL</name>
<evidence type="ECO:0000259" key="1">
    <source>
        <dbReference type="Pfam" id="PF00561"/>
    </source>
</evidence>
<sequence length="266" mass="30311">MYYENDRGRVYYELHGEENNAPVLVFSHGICMDHKTFFPQADALKDRYRVLIWDMPSHGLSSSMDYKSSFTDTAADFIVELLDHTGTDKAILVGQSLGSFVTQKVAYRHPERVEATVHIGGWSLYPGYTPLLQLFNPLIALFISLYPKKSVFKTFASHRALKPETRAYMEQTAARTGKKVMSHITRELLRDMIKGLPEPAKEPMLLLHGDHEAPFVKNNMQKMHENNPNSQLTVIKDAHHIANQDNPEELNRILLAFLEELQASGQ</sequence>
<protein>
    <submittedName>
        <fullName evidence="2">Alpha/beta hydrolase fold protein</fullName>
    </submittedName>
</protein>
<dbReference type="PRINTS" id="PR00111">
    <property type="entry name" value="ABHYDROLASE"/>
</dbReference>
<evidence type="ECO:0000313" key="2">
    <source>
        <dbReference type="EMBL" id="EEG78866.1"/>
    </source>
</evidence>
<dbReference type="AlphaFoldDB" id="C0GCD1"/>
<organism evidence="2 3">
    <name type="scientific">Dethiobacter alkaliphilus AHT 1</name>
    <dbReference type="NCBI Taxonomy" id="555088"/>
    <lineage>
        <taxon>Bacteria</taxon>
        <taxon>Bacillati</taxon>
        <taxon>Bacillota</taxon>
        <taxon>Dethiobacteria</taxon>
        <taxon>Dethiobacterales</taxon>
        <taxon>Dethiobacteraceae</taxon>
        <taxon>Dethiobacter</taxon>
    </lineage>
</organism>
<proteinExistence type="predicted"/>
<evidence type="ECO:0000313" key="3">
    <source>
        <dbReference type="Proteomes" id="UP000006443"/>
    </source>
</evidence>
<dbReference type="InterPro" id="IPR029058">
    <property type="entry name" value="AB_hydrolase_fold"/>
</dbReference>
<dbReference type="eggNOG" id="COG2267">
    <property type="taxonomic scope" value="Bacteria"/>
</dbReference>
<dbReference type="SUPFAM" id="SSF53474">
    <property type="entry name" value="alpha/beta-Hydrolases"/>
    <property type="match status" value="1"/>
</dbReference>
<dbReference type="InterPro" id="IPR000073">
    <property type="entry name" value="AB_hydrolase_1"/>
</dbReference>
<gene>
    <name evidence="2" type="ORF">DealDRAFT_0140</name>
</gene>
<reference evidence="2 3" key="1">
    <citation type="submission" date="2009-02" db="EMBL/GenBank/DDBJ databases">
        <title>Sequencing of the draft genome and assembly of Dethiobacter alkaliphilus AHT 1.</title>
        <authorList>
            <consortium name="US DOE Joint Genome Institute (JGI-PGF)"/>
            <person name="Lucas S."/>
            <person name="Copeland A."/>
            <person name="Lapidus A."/>
            <person name="Glavina del Rio T."/>
            <person name="Dalin E."/>
            <person name="Tice H."/>
            <person name="Bruce D."/>
            <person name="Goodwin L."/>
            <person name="Pitluck S."/>
            <person name="Larimer F."/>
            <person name="Land M.L."/>
            <person name="Hauser L."/>
            <person name="Muyzer G."/>
        </authorList>
    </citation>
    <scope>NUCLEOTIDE SEQUENCE [LARGE SCALE GENOMIC DNA]</scope>
    <source>
        <strain evidence="2 3">AHT 1</strain>
    </source>
</reference>
<feature type="domain" description="AB hydrolase-1" evidence="1">
    <location>
        <begin position="22"/>
        <end position="123"/>
    </location>
</feature>
<dbReference type="GO" id="GO:0016787">
    <property type="term" value="F:hydrolase activity"/>
    <property type="evidence" value="ECO:0007669"/>
    <property type="project" value="UniProtKB-KW"/>
</dbReference>
<keyword evidence="2" id="KW-0378">Hydrolase</keyword>
<dbReference type="RefSeq" id="WP_008513896.1">
    <property type="nucleotide sequence ID" value="NZ_ACJM01000001.1"/>
</dbReference>
<dbReference type="Proteomes" id="UP000006443">
    <property type="component" value="Unassembled WGS sequence"/>
</dbReference>
<dbReference type="Pfam" id="PF00561">
    <property type="entry name" value="Abhydrolase_1"/>
    <property type="match status" value="1"/>
</dbReference>